<dbReference type="Proteomes" id="UP000293398">
    <property type="component" value="Unassembled WGS sequence"/>
</dbReference>
<keyword evidence="3 8" id="KW-0813">Transport</keyword>
<evidence type="ECO:0000313" key="11">
    <source>
        <dbReference type="Proteomes" id="UP000293398"/>
    </source>
</evidence>
<dbReference type="AlphaFoldDB" id="A0A4Q7VBR2"/>
<gene>
    <name evidence="10" type="ORF">EV681_2521</name>
</gene>
<dbReference type="RefSeq" id="WP_242612237.1">
    <property type="nucleotide sequence ID" value="NZ_SHKO01000002.1"/>
</dbReference>
<dbReference type="EMBL" id="SHKO01000002">
    <property type="protein sequence ID" value="RZT94105.1"/>
    <property type="molecule type" value="Genomic_DNA"/>
</dbReference>
<dbReference type="PROSITE" id="PS50928">
    <property type="entry name" value="ABC_TM1"/>
    <property type="match status" value="1"/>
</dbReference>
<dbReference type="Gene3D" id="1.10.3720.10">
    <property type="entry name" value="MetI-like"/>
    <property type="match status" value="1"/>
</dbReference>
<feature type="transmembrane region" description="Helical" evidence="8">
    <location>
        <begin position="357"/>
        <end position="380"/>
    </location>
</feature>
<evidence type="ECO:0000256" key="2">
    <source>
        <dbReference type="ARBA" id="ARBA00007069"/>
    </source>
</evidence>
<dbReference type="PANTHER" id="PTHR42929:SF5">
    <property type="entry name" value="ABC TRANSPORTER PERMEASE PROTEIN"/>
    <property type="match status" value="1"/>
</dbReference>
<feature type="domain" description="ABC transmembrane type-1" evidence="9">
    <location>
        <begin position="174"/>
        <end position="380"/>
    </location>
</feature>
<dbReference type="InterPro" id="IPR000515">
    <property type="entry name" value="MetI-like"/>
</dbReference>
<comment type="subcellular location">
    <subcellularLocation>
        <location evidence="1 8">Cell membrane</location>
        <topology evidence="1 8">Multi-pass membrane protein</topology>
    </subcellularLocation>
</comment>
<feature type="transmembrane region" description="Helical" evidence="8">
    <location>
        <begin position="260"/>
        <end position="281"/>
    </location>
</feature>
<keyword evidence="11" id="KW-1185">Reference proteome</keyword>
<dbReference type="InterPro" id="IPR035906">
    <property type="entry name" value="MetI-like_sf"/>
</dbReference>
<organism evidence="10 11">
    <name type="scientific">Advenella incenata</name>
    <dbReference type="NCBI Taxonomy" id="267800"/>
    <lineage>
        <taxon>Bacteria</taxon>
        <taxon>Pseudomonadati</taxon>
        <taxon>Pseudomonadota</taxon>
        <taxon>Betaproteobacteria</taxon>
        <taxon>Burkholderiales</taxon>
        <taxon>Alcaligenaceae</taxon>
    </lineage>
</organism>
<sequence length="392" mass="43326">MAGPRKALWLVMPLLLFLLLTFVAPIASFLGKSVANPEVVTVLPATVKALNKWEPGTPVDEDMYRALADDLARARAEQAMGPLMQRLNFEQAGFRTLIAKTARRLPFKIDPPSFQKAFEEIDPRWSDQDYWGILKNNARAQTPYYLLTALDLRQAPDGSIQAAPPDQGIFKAIYLRTFWMAAVVTLVALVLAYPLAYLLARLPARTSNLLMILVLLPFWTSLLVRTAAWIVLLQNGGLINRLLIQIGLIDAPMQLVFNRLGVYIAMVHIMLPFMILPLYSVMKGISPTYMRAAVSLGCHPLRSFWAVYFPQTLPGIGAGCLLVFITAIGYYITPALLGGPKDQMISYFIAFYTNGTINWGLAGALAAMLLLATLILYAVYSRLSGSTRLGVA</sequence>
<proteinExistence type="inferred from homology"/>
<comment type="caution">
    <text evidence="10">The sequence shown here is derived from an EMBL/GenBank/DDBJ whole genome shotgun (WGS) entry which is preliminary data.</text>
</comment>
<comment type="similarity">
    <text evidence="2">Belongs to the binding-protein-dependent transport system permease family. CysTW subfamily.</text>
</comment>
<dbReference type="Pfam" id="PF00528">
    <property type="entry name" value="BPD_transp_1"/>
    <property type="match status" value="1"/>
</dbReference>
<evidence type="ECO:0000256" key="8">
    <source>
        <dbReference type="RuleBase" id="RU363032"/>
    </source>
</evidence>
<protein>
    <submittedName>
        <fullName evidence="10">Putative spermidine/putrescine transport system permease protein</fullName>
    </submittedName>
</protein>
<keyword evidence="7 8" id="KW-0472">Membrane</keyword>
<dbReference type="GO" id="GO:0055085">
    <property type="term" value="P:transmembrane transport"/>
    <property type="evidence" value="ECO:0007669"/>
    <property type="project" value="InterPro"/>
</dbReference>
<dbReference type="GO" id="GO:0005886">
    <property type="term" value="C:plasma membrane"/>
    <property type="evidence" value="ECO:0007669"/>
    <property type="project" value="UniProtKB-SubCell"/>
</dbReference>
<keyword evidence="6 8" id="KW-1133">Transmembrane helix</keyword>
<evidence type="ECO:0000256" key="7">
    <source>
        <dbReference type="ARBA" id="ARBA00023136"/>
    </source>
</evidence>
<evidence type="ECO:0000256" key="6">
    <source>
        <dbReference type="ARBA" id="ARBA00022989"/>
    </source>
</evidence>
<dbReference type="SUPFAM" id="SSF161098">
    <property type="entry name" value="MetI-like"/>
    <property type="match status" value="1"/>
</dbReference>
<evidence type="ECO:0000256" key="1">
    <source>
        <dbReference type="ARBA" id="ARBA00004651"/>
    </source>
</evidence>
<feature type="transmembrane region" description="Helical" evidence="8">
    <location>
        <begin position="178"/>
        <end position="200"/>
    </location>
</feature>
<evidence type="ECO:0000256" key="3">
    <source>
        <dbReference type="ARBA" id="ARBA00022448"/>
    </source>
</evidence>
<feature type="transmembrane region" description="Helical" evidence="8">
    <location>
        <begin position="212"/>
        <end position="232"/>
    </location>
</feature>
<feature type="transmembrane region" description="Helical" evidence="8">
    <location>
        <begin position="312"/>
        <end position="337"/>
    </location>
</feature>
<evidence type="ECO:0000259" key="9">
    <source>
        <dbReference type="PROSITE" id="PS50928"/>
    </source>
</evidence>
<keyword evidence="5 8" id="KW-0812">Transmembrane</keyword>
<accession>A0A4Q7VBR2</accession>
<evidence type="ECO:0000313" key="10">
    <source>
        <dbReference type="EMBL" id="RZT94105.1"/>
    </source>
</evidence>
<dbReference type="CDD" id="cd06261">
    <property type="entry name" value="TM_PBP2"/>
    <property type="match status" value="1"/>
</dbReference>
<dbReference type="PANTHER" id="PTHR42929">
    <property type="entry name" value="INNER MEMBRANE ABC TRANSPORTER PERMEASE PROTEIN YDCU-RELATED-RELATED"/>
    <property type="match status" value="1"/>
</dbReference>
<evidence type="ECO:0000256" key="5">
    <source>
        <dbReference type="ARBA" id="ARBA00022692"/>
    </source>
</evidence>
<keyword evidence="4" id="KW-1003">Cell membrane</keyword>
<reference evidence="10 11" key="1">
    <citation type="submission" date="2019-02" db="EMBL/GenBank/DDBJ databases">
        <title>Genomic Encyclopedia of Type Strains, Phase IV (KMG-IV): sequencing the most valuable type-strain genomes for metagenomic binning, comparative biology and taxonomic classification.</title>
        <authorList>
            <person name="Goeker M."/>
        </authorList>
    </citation>
    <scope>NUCLEOTIDE SEQUENCE [LARGE SCALE GENOMIC DNA]</scope>
    <source>
        <strain evidence="10 11">DSM 23814</strain>
    </source>
</reference>
<name>A0A4Q7VBR2_9BURK</name>
<evidence type="ECO:0000256" key="4">
    <source>
        <dbReference type="ARBA" id="ARBA00022475"/>
    </source>
</evidence>